<proteinExistence type="predicted"/>
<evidence type="ECO:0000313" key="3">
    <source>
        <dbReference type="Proteomes" id="UP000199392"/>
    </source>
</evidence>
<dbReference type="CDD" id="cd02795">
    <property type="entry name" value="CBM6-CBM35-CBM36_like"/>
    <property type="match status" value="1"/>
</dbReference>
<dbReference type="Gene3D" id="2.60.120.260">
    <property type="entry name" value="Galactose-binding domain-like"/>
    <property type="match status" value="1"/>
</dbReference>
<sequence length="711" mass="73487">MPHIYSASSIFNFPDFAFSAEIAPGLTEAEDLSIATGFSAVTNPHASAGSYLQATAAASRAGGVFSGPAGLYDLKLSYFDETDGVSYIEILVNGAVVAAFDWDSPSGTVIVTGAAAADYSVAGLVLAPGDVIELRGAQDGGEPLRTDALEITASATPAIGESFVIEAEDLQILSGFSIGNNGAASGGQTLQHLGGGTARASYTVQQEGAFDLTVGYFDETDGVSWLQVLVNGEIVADFDWDAASGASIASTASRATHLIEGLELEVGDVIELVGQGDGGEPLRVDYLEFTSAAPVSGTPPDLWYYRDGEIHVALNDGASNFTELATGIAAPTSYSQARHYAVDVDGDGDLDFLEVAFPDPASPLPDPTPDELIFNLSTRVYENDGAGGFSTASAVTEPFVIPIDSVYGENADELRYILNFGDAGDLDGDGDIDFTATSVAGQELILFLNDGDDSFTKTVVPFPPEFTWGELTEGGADVYLSDINADGILDLLFSIDWEFSNTLIMISDGAGGYDVTGLYGASDDGNGLQIPADLDNDGDLDVLFVAVSDGGGIYAYLSDGTGARQDPGGFYASLVNSELNGVGLLQVGDFDGTPGVEMVSASIDDPGAGLDPGLRVIDFVPVGDSVDMVELSLDPTITGQLTAQGDFDGDGDLDLILATQDTAPESGIYLLLNDGTGNFTLADEVVPTFTGLGPSSFPLVSAGEFGDLPIA</sequence>
<dbReference type="PANTHER" id="PTHR44103">
    <property type="entry name" value="PROPROTEIN CONVERTASE P"/>
    <property type="match status" value="1"/>
</dbReference>
<dbReference type="EMBL" id="FOZW01000008">
    <property type="protein sequence ID" value="SFT02892.1"/>
    <property type="molecule type" value="Genomic_DNA"/>
</dbReference>
<dbReference type="OrthoDB" id="9773411at2"/>
<dbReference type="SUPFAM" id="SSF69318">
    <property type="entry name" value="Integrin alpha N-terminal domain"/>
    <property type="match status" value="3"/>
</dbReference>
<dbReference type="InterPro" id="IPR028994">
    <property type="entry name" value="Integrin_alpha_N"/>
</dbReference>
<evidence type="ECO:0000313" key="2">
    <source>
        <dbReference type="EMBL" id="SFT02892.1"/>
    </source>
</evidence>
<dbReference type="Pfam" id="PF13517">
    <property type="entry name" value="FG-GAP_3"/>
    <property type="match status" value="3"/>
</dbReference>
<dbReference type="Proteomes" id="UP000199392">
    <property type="component" value="Unassembled WGS sequence"/>
</dbReference>
<evidence type="ECO:0000256" key="1">
    <source>
        <dbReference type="ARBA" id="ARBA00022729"/>
    </source>
</evidence>
<gene>
    <name evidence="2" type="ORF">SAMN04488050_108200</name>
</gene>
<keyword evidence="1" id="KW-0732">Signal</keyword>
<dbReference type="AlphaFoldDB" id="A0A1I6UN55"/>
<dbReference type="InterPro" id="IPR013517">
    <property type="entry name" value="FG-GAP"/>
</dbReference>
<keyword evidence="3" id="KW-1185">Reference proteome</keyword>
<reference evidence="3" key="1">
    <citation type="submission" date="2016-10" db="EMBL/GenBank/DDBJ databases">
        <authorList>
            <person name="Varghese N."/>
            <person name="Submissions S."/>
        </authorList>
    </citation>
    <scope>NUCLEOTIDE SEQUENCE [LARGE SCALE GENOMIC DNA]</scope>
    <source>
        <strain evidence="3">DSM 26894</strain>
    </source>
</reference>
<organism evidence="2 3">
    <name type="scientific">Alloyangia pacifica</name>
    <dbReference type="NCBI Taxonomy" id="311180"/>
    <lineage>
        <taxon>Bacteria</taxon>
        <taxon>Pseudomonadati</taxon>
        <taxon>Pseudomonadota</taxon>
        <taxon>Alphaproteobacteria</taxon>
        <taxon>Rhodobacterales</taxon>
        <taxon>Roseobacteraceae</taxon>
        <taxon>Alloyangia</taxon>
    </lineage>
</organism>
<accession>A0A1I6UN55</accession>
<protein>
    <submittedName>
        <fullName evidence="2">Repeat domain-containing protein</fullName>
    </submittedName>
</protein>
<dbReference type="STRING" id="311180.SAMN04488050_108200"/>
<name>A0A1I6UN55_9RHOB</name>
<dbReference type="PANTHER" id="PTHR44103:SF1">
    <property type="entry name" value="PROPROTEIN CONVERTASE P"/>
    <property type="match status" value="1"/>
</dbReference>